<dbReference type="InterPro" id="IPR006683">
    <property type="entry name" value="Thioestr_dom"/>
</dbReference>
<accession>A0A371CZ62</accession>
<dbReference type="Proteomes" id="UP000256964">
    <property type="component" value="Unassembled WGS sequence"/>
</dbReference>
<dbReference type="PANTHER" id="PTHR21660">
    <property type="entry name" value="THIOESTERASE SUPERFAMILY MEMBER-RELATED"/>
    <property type="match status" value="1"/>
</dbReference>
<dbReference type="SUPFAM" id="SSF54637">
    <property type="entry name" value="Thioesterase/thiol ester dehydrase-isomerase"/>
    <property type="match status" value="1"/>
</dbReference>
<evidence type="ECO:0000313" key="5">
    <source>
        <dbReference type="Proteomes" id="UP000256964"/>
    </source>
</evidence>
<dbReference type="EMBL" id="KZ857436">
    <property type="protein sequence ID" value="RDX45568.1"/>
    <property type="molecule type" value="Genomic_DNA"/>
</dbReference>
<reference evidence="4 5" key="1">
    <citation type="journal article" date="2018" name="Biotechnol. Biofuels">
        <title>Integrative visual omics of the white-rot fungus Polyporus brumalis exposes the biotechnological potential of its oxidative enzymes for delignifying raw plant biomass.</title>
        <authorList>
            <person name="Miyauchi S."/>
            <person name="Rancon A."/>
            <person name="Drula E."/>
            <person name="Hage H."/>
            <person name="Chaduli D."/>
            <person name="Favel A."/>
            <person name="Grisel S."/>
            <person name="Henrissat B."/>
            <person name="Herpoel-Gimbert I."/>
            <person name="Ruiz-Duenas F.J."/>
            <person name="Chevret D."/>
            <person name="Hainaut M."/>
            <person name="Lin J."/>
            <person name="Wang M."/>
            <person name="Pangilinan J."/>
            <person name="Lipzen A."/>
            <person name="Lesage-Meessen L."/>
            <person name="Navarro D."/>
            <person name="Riley R."/>
            <person name="Grigoriev I.V."/>
            <person name="Zhou S."/>
            <person name="Raouche S."/>
            <person name="Rosso M.N."/>
        </authorList>
    </citation>
    <scope>NUCLEOTIDE SEQUENCE [LARGE SCALE GENOMIC DNA]</scope>
    <source>
        <strain evidence="4 5">BRFM 1820</strain>
    </source>
</reference>
<protein>
    <recommendedName>
        <fullName evidence="3">Thioesterase domain-containing protein</fullName>
    </recommendedName>
</protein>
<dbReference type="PANTHER" id="PTHR21660:SF1">
    <property type="entry name" value="ACYL-COENZYME A THIOESTERASE 13"/>
    <property type="match status" value="1"/>
</dbReference>
<keyword evidence="5" id="KW-1185">Reference proteome</keyword>
<dbReference type="AlphaFoldDB" id="A0A371CZ62"/>
<dbReference type="STRING" id="139420.A0A371CZ62"/>
<evidence type="ECO:0000256" key="1">
    <source>
        <dbReference type="ARBA" id="ARBA00008324"/>
    </source>
</evidence>
<keyword evidence="2" id="KW-0378">Hydrolase</keyword>
<dbReference type="CDD" id="cd03443">
    <property type="entry name" value="PaaI_thioesterase"/>
    <property type="match status" value="1"/>
</dbReference>
<dbReference type="Pfam" id="PF03061">
    <property type="entry name" value="4HBT"/>
    <property type="match status" value="1"/>
</dbReference>
<gene>
    <name evidence="4" type="ORF">OH76DRAFT_1357587</name>
</gene>
<dbReference type="Gene3D" id="3.10.129.10">
    <property type="entry name" value="Hotdog Thioesterase"/>
    <property type="match status" value="1"/>
</dbReference>
<sequence length="205" mass="21701">MISTSTSTFKSRLATERGWVDPHVMPKYMDASEVAGNASDEVKQLTLNTLGAYGVGDTDCFAYTVGRRIRITEMNVEQKGEKMEVTVVAEVQASKGMLNGAGTVHGGCICYLIDNCASFPLVALGLLKNINGVGVTQALNLFFHAPASLDTCMQITSTSVTLGGRIMTSRCEITDKKTGRMIASALLGKMQPASVTAAAARAAKL</sequence>
<evidence type="ECO:0000259" key="3">
    <source>
        <dbReference type="Pfam" id="PF03061"/>
    </source>
</evidence>
<comment type="similarity">
    <text evidence="1">Belongs to the thioesterase PaaI family.</text>
</comment>
<evidence type="ECO:0000313" key="4">
    <source>
        <dbReference type="EMBL" id="RDX45568.1"/>
    </source>
</evidence>
<dbReference type="InterPro" id="IPR039298">
    <property type="entry name" value="ACOT13"/>
</dbReference>
<dbReference type="InterPro" id="IPR029069">
    <property type="entry name" value="HotDog_dom_sf"/>
</dbReference>
<name>A0A371CZ62_9APHY</name>
<feature type="domain" description="Thioesterase" evidence="3">
    <location>
        <begin position="102"/>
        <end position="180"/>
    </location>
</feature>
<organism evidence="4 5">
    <name type="scientific">Lentinus brumalis</name>
    <dbReference type="NCBI Taxonomy" id="2498619"/>
    <lineage>
        <taxon>Eukaryota</taxon>
        <taxon>Fungi</taxon>
        <taxon>Dikarya</taxon>
        <taxon>Basidiomycota</taxon>
        <taxon>Agaricomycotina</taxon>
        <taxon>Agaricomycetes</taxon>
        <taxon>Polyporales</taxon>
        <taxon>Polyporaceae</taxon>
        <taxon>Lentinus</taxon>
    </lineage>
</organism>
<dbReference type="GO" id="GO:0047617">
    <property type="term" value="F:fatty acyl-CoA hydrolase activity"/>
    <property type="evidence" value="ECO:0007669"/>
    <property type="project" value="InterPro"/>
</dbReference>
<dbReference type="OrthoDB" id="2831072at2759"/>
<evidence type="ECO:0000256" key="2">
    <source>
        <dbReference type="ARBA" id="ARBA00022801"/>
    </source>
</evidence>
<proteinExistence type="inferred from homology"/>